<feature type="transmembrane region" description="Helical" evidence="6">
    <location>
        <begin position="33"/>
        <end position="55"/>
    </location>
</feature>
<evidence type="ECO:0000256" key="3">
    <source>
        <dbReference type="ARBA" id="ARBA00022553"/>
    </source>
</evidence>
<dbReference type="SUPFAM" id="SSF55874">
    <property type="entry name" value="ATPase domain of HSP90 chaperone/DNA topoisomerase II/histidine kinase"/>
    <property type="match status" value="1"/>
</dbReference>
<dbReference type="InterPro" id="IPR004358">
    <property type="entry name" value="Sig_transdc_His_kin-like_C"/>
</dbReference>
<evidence type="ECO:0000313" key="8">
    <source>
        <dbReference type="EMBL" id="WOK08843.1"/>
    </source>
</evidence>
<keyword evidence="6" id="KW-0472">Membrane</keyword>
<keyword evidence="6" id="KW-1133">Transmembrane helix</keyword>
<name>A0ABZ0IWU3_9BACT</name>
<dbReference type="Gene3D" id="1.10.287.130">
    <property type="match status" value="1"/>
</dbReference>
<dbReference type="Gene3D" id="3.30.565.10">
    <property type="entry name" value="Histidine kinase-like ATPase, C-terminal domain"/>
    <property type="match status" value="1"/>
</dbReference>
<evidence type="ECO:0000256" key="6">
    <source>
        <dbReference type="SAM" id="Phobius"/>
    </source>
</evidence>
<dbReference type="InterPro" id="IPR048437">
    <property type="entry name" value="MASE11"/>
</dbReference>
<dbReference type="SMART" id="SM00387">
    <property type="entry name" value="HATPase_c"/>
    <property type="match status" value="1"/>
</dbReference>
<dbReference type="EC" id="2.7.13.3" evidence="2"/>
<feature type="transmembrane region" description="Helical" evidence="6">
    <location>
        <begin position="61"/>
        <end position="79"/>
    </location>
</feature>
<dbReference type="Pfam" id="PF02518">
    <property type="entry name" value="HATPase_c"/>
    <property type="match status" value="1"/>
</dbReference>
<keyword evidence="9" id="KW-1185">Reference proteome</keyword>
<dbReference type="EMBL" id="CP136051">
    <property type="protein sequence ID" value="WOK08843.1"/>
    <property type="molecule type" value="Genomic_DNA"/>
</dbReference>
<dbReference type="Proteomes" id="UP001302349">
    <property type="component" value="Chromosome"/>
</dbReference>
<reference evidence="8 9" key="1">
    <citation type="journal article" date="2023" name="Microbiol. Resour. Announc.">
        <title>Complete Genome Sequence of Imperialibacter roseus strain P4T.</title>
        <authorList>
            <person name="Tizabi D.R."/>
            <person name="Bachvaroff T."/>
            <person name="Hill R.T."/>
        </authorList>
    </citation>
    <scope>NUCLEOTIDE SEQUENCE [LARGE SCALE GENOMIC DNA]</scope>
    <source>
        <strain evidence="8 9">P4T</strain>
    </source>
</reference>
<feature type="domain" description="Histidine kinase" evidence="7">
    <location>
        <begin position="236"/>
        <end position="453"/>
    </location>
</feature>
<protein>
    <recommendedName>
        <fullName evidence="2">histidine kinase</fullName>
        <ecNumber evidence="2">2.7.13.3</ecNumber>
    </recommendedName>
</protein>
<dbReference type="PANTHER" id="PTHR43304">
    <property type="entry name" value="PHYTOCHROME-LIKE PROTEIN CPH1"/>
    <property type="match status" value="1"/>
</dbReference>
<keyword evidence="8" id="KW-0067">ATP-binding</keyword>
<keyword evidence="8" id="KW-0547">Nucleotide-binding</keyword>
<comment type="catalytic activity">
    <reaction evidence="1">
        <text>ATP + protein L-histidine = ADP + protein N-phospho-L-histidine.</text>
        <dbReference type="EC" id="2.7.13.3"/>
    </reaction>
</comment>
<gene>
    <name evidence="8" type="ORF">RT717_09365</name>
</gene>
<evidence type="ECO:0000313" key="9">
    <source>
        <dbReference type="Proteomes" id="UP001302349"/>
    </source>
</evidence>
<dbReference type="InterPro" id="IPR052162">
    <property type="entry name" value="Sensor_kinase/Photoreceptor"/>
</dbReference>
<feature type="transmembrane region" description="Helical" evidence="6">
    <location>
        <begin position="91"/>
        <end position="108"/>
    </location>
</feature>
<dbReference type="InterPro" id="IPR005467">
    <property type="entry name" value="His_kinase_dom"/>
</dbReference>
<feature type="transmembrane region" description="Helical" evidence="6">
    <location>
        <begin position="138"/>
        <end position="157"/>
    </location>
</feature>
<accession>A0ABZ0IWU3</accession>
<dbReference type="GO" id="GO:0005524">
    <property type="term" value="F:ATP binding"/>
    <property type="evidence" value="ECO:0007669"/>
    <property type="project" value="UniProtKB-KW"/>
</dbReference>
<keyword evidence="3" id="KW-0597">Phosphoprotein</keyword>
<feature type="transmembrane region" description="Helical" evidence="6">
    <location>
        <begin position="169"/>
        <end position="191"/>
    </location>
</feature>
<dbReference type="InterPro" id="IPR036890">
    <property type="entry name" value="HATPase_C_sf"/>
</dbReference>
<dbReference type="InterPro" id="IPR003594">
    <property type="entry name" value="HATPase_dom"/>
</dbReference>
<dbReference type="Pfam" id="PF00512">
    <property type="entry name" value="HisKA"/>
    <property type="match status" value="1"/>
</dbReference>
<dbReference type="CDD" id="cd00082">
    <property type="entry name" value="HisKA"/>
    <property type="match status" value="1"/>
</dbReference>
<keyword evidence="4" id="KW-0808">Transferase</keyword>
<dbReference type="InterPro" id="IPR036097">
    <property type="entry name" value="HisK_dim/P_sf"/>
</dbReference>
<sequence length="455" mass="51688">MNFWSRYRELIASNLSKETVPEIKGVDYWRDKLFYVIVVYTLPVCMIAYIPAMAICYYLDQTAIAFYDSLAIVLIVLVTFSKRLSLRCRKLIYVFTLYLLSVSLLYYMGAYGPGLLYLLSTVIFVSLIYSSKLAYWCILINTVICLLFALGMQLQVMDSAMVTIYTPEAWLAVASNQVLLSILFAASIQMLTSGFTQTLEKESSLKENIKNEVIESARLVKELKIKNEEMEQFTYIASHDLQEPLNTILGITEVLKLPSARNAARDFEKGLDYISFSVERLKMLIKGLLDYSRIGRQLAFEEVRCEEVIRNVASDLRSAVSESGAKLIIDESVRDMDRVAVFPLDFNQLFQNLISNAIKFRSPTVKPVIEVSVKERSDFYEFLIKDNGIGIDKDNLDKIFIIFKRAHSDTAYQGTGIGLAFCKKIVELHGGKIWVESKAGSGSSFYFTISRHLAK</sequence>
<dbReference type="PRINTS" id="PR00344">
    <property type="entry name" value="BCTRLSENSOR"/>
</dbReference>
<dbReference type="PROSITE" id="PS50109">
    <property type="entry name" value="HIS_KIN"/>
    <property type="match status" value="1"/>
</dbReference>
<dbReference type="SMART" id="SM00388">
    <property type="entry name" value="HisKA"/>
    <property type="match status" value="1"/>
</dbReference>
<evidence type="ECO:0000256" key="2">
    <source>
        <dbReference type="ARBA" id="ARBA00012438"/>
    </source>
</evidence>
<dbReference type="SUPFAM" id="SSF47384">
    <property type="entry name" value="Homodimeric domain of signal transducing histidine kinase"/>
    <property type="match status" value="1"/>
</dbReference>
<evidence type="ECO:0000259" key="7">
    <source>
        <dbReference type="PROSITE" id="PS50109"/>
    </source>
</evidence>
<evidence type="ECO:0000256" key="4">
    <source>
        <dbReference type="ARBA" id="ARBA00022679"/>
    </source>
</evidence>
<evidence type="ECO:0000256" key="5">
    <source>
        <dbReference type="ARBA" id="ARBA00022777"/>
    </source>
</evidence>
<evidence type="ECO:0000256" key="1">
    <source>
        <dbReference type="ARBA" id="ARBA00000085"/>
    </source>
</evidence>
<dbReference type="RefSeq" id="WP_317491474.1">
    <property type="nucleotide sequence ID" value="NZ_CP136051.1"/>
</dbReference>
<keyword evidence="5" id="KW-0418">Kinase</keyword>
<keyword evidence="6" id="KW-0812">Transmembrane</keyword>
<dbReference type="PANTHER" id="PTHR43304:SF1">
    <property type="entry name" value="PAC DOMAIN-CONTAINING PROTEIN"/>
    <property type="match status" value="1"/>
</dbReference>
<proteinExistence type="predicted"/>
<organism evidence="8 9">
    <name type="scientific">Imperialibacter roseus</name>
    <dbReference type="NCBI Taxonomy" id="1324217"/>
    <lineage>
        <taxon>Bacteria</taxon>
        <taxon>Pseudomonadati</taxon>
        <taxon>Bacteroidota</taxon>
        <taxon>Cytophagia</taxon>
        <taxon>Cytophagales</taxon>
        <taxon>Flammeovirgaceae</taxon>
        <taxon>Imperialibacter</taxon>
    </lineage>
</organism>
<dbReference type="Pfam" id="PF20969">
    <property type="entry name" value="MASE11"/>
    <property type="match status" value="1"/>
</dbReference>
<dbReference type="InterPro" id="IPR003661">
    <property type="entry name" value="HisK_dim/P_dom"/>
</dbReference>